<gene>
    <name evidence="2" type="ORF">FCALED_LOCUS1623</name>
</gene>
<evidence type="ECO:0000313" key="3">
    <source>
        <dbReference type="Proteomes" id="UP000789570"/>
    </source>
</evidence>
<name>A0A9N8VN26_9GLOM</name>
<dbReference type="Proteomes" id="UP000789570">
    <property type="component" value="Unassembled WGS sequence"/>
</dbReference>
<comment type="caution">
    <text evidence="2">The sequence shown here is derived from an EMBL/GenBank/DDBJ whole genome shotgun (WGS) entry which is preliminary data.</text>
</comment>
<organism evidence="2 3">
    <name type="scientific">Funneliformis caledonium</name>
    <dbReference type="NCBI Taxonomy" id="1117310"/>
    <lineage>
        <taxon>Eukaryota</taxon>
        <taxon>Fungi</taxon>
        <taxon>Fungi incertae sedis</taxon>
        <taxon>Mucoromycota</taxon>
        <taxon>Glomeromycotina</taxon>
        <taxon>Glomeromycetes</taxon>
        <taxon>Glomerales</taxon>
        <taxon>Glomeraceae</taxon>
        <taxon>Funneliformis</taxon>
    </lineage>
</organism>
<sequence>MTGDNRRPTITLQPLEEEEETFGEIEQEGQGSRQREYQREYQRTNETLNTGRLYITIQPFGEMTVKTQKNEHFETSAMLMSIECQFANLKRIVDPKNALPDDYQIRLFLNGLKPSLAAKIAKDPNYLDTAIRVARTAEVALQMEQLTLNYAKIVNVLAVQTGISNLKPLPS</sequence>
<feature type="region of interest" description="Disordered" evidence="1">
    <location>
        <begin position="1"/>
        <end position="39"/>
    </location>
</feature>
<evidence type="ECO:0000313" key="2">
    <source>
        <dbReference type="EMBL" id="CAG8458475.1"/>
    </source>
</evidence>
<evidence type="ECO:0000256" key="1">
    <source>
        <dbReference type="SAM" id="MobiDB-lite"/>
    </source>
</evidence>
<proteinExistence type="predicted"/>
<keyword evidence="3" id="KW-1185">Reference proteome</keyword>
<accession>A0A9N8VN26</accession>
<protein>
    <submittedName>
        <fullName evidence="2">2165_t:CDS:1</fullName>
    </submittedName>
</protein>
<dbReference type="EMBL" id="CAJVPQ010000216">
    <property type="protein sequence ID" value="CAG8458475.1"/>
    <property type="molecule type" value="Genomic_DNA"/>
</dbReference>
<dbReference type="AlphaFoldDB" id="A0A9N8VN26"/>
<feature type="compositionally biased region" description="Acidic residues" evidence="1">
    <location>
        <begin position="15"/>
        <end position="27"/>
    </location>
</feature>
<reference evidence="2" key="1">
    <citation type="submission" date="2021-06" db="EMBL/GenBank/DDBJ databases">
        <authorList>
            <person name="Kallberg Y."/>
            <person name="Tangrot J."/>
            <person name="Rosling A."/>
        </authorList>
    </citation>
    <scope>NUCLEOTIDE SEQUENCE</scope>
    <source>
        <strain evidence="2">UK204</strain>
    </source>
</reference>